<evidence type="ECO:0000313" key="3">
    <source>
        <dbReference type="Proteomes" id="UP000597761"/>
    </source>
</evidence>
<evidence type="ECO:0000313" key="2">
    <source>
        <dbReference type="EMBL" id="GGC89591.1"/>
    </source>
</evidence>
<feature type="compositionally biased region" description="Low complexity" evidence="1">
    <location>
        <begin position="1"/>
        <end position="34"/>
    </location>
</feature>
<gene>
    <name evidence="2" type="ORF">GCM10011512_15680</name>
</gene>
<feature type="compositionally biased region" description="Acidic residues" evidence="1">
    <location>
        <begin position="270"/>
        <end position="286"/>
    </location>
</feature>
<name>A0ABQ1P3G5_9MICC</name>
<comment type="caution">
    <text evidence="2">The sequence shown here is derived from an EMBL/GenBank/DDBJ whole genome shotgun (WGS) entry which is preliminary data.</text>
</comment>
<organism evidence="2 3">
    <name type="scientific">Tersicoccus solisilvae</name>
    <dbReference type="NCBI Taxonomy" id="1882339"/>
    <lineage>
        <taxon>Bacteria</taxon>
        <taxon>Bacillati</taxon>
        <taxon>Actinomycetota</taxon>
        <taxon>Actinomycetes</taxon>
        <taxon>Micrococcales</taxon>
        <taxon>Micrococcaceae</taxon>
        <taxon>Tersicoccus</taxon>
    </lineage>
</organism>
<feature type="compositionally biased region" description="Acidic residues" evidence="1">
    <location>
        <begin position="249"/>
        <end position="261"/>
    </location>
</feature>
<protein>
    <recommendedName>
        <fullName evidence="4">DUF3027 domain-containing protein</fullName>
    </recommendedName>
</protein>
<feature type="compositionally biased region" description="Low complexity" evidence="1">
    <location>
        <begin position="173"/>
        <end position="197"/>
    </location>
</feature>
<accession>A0ABQ1P3G5</accession>
<dbReference type="EMBL" id="BMJI01000007">
    <property type="protein sequence ID" value="GGC89591.1"/>
    <property type="molecule type" value="Genomic_DNA"/>
</dbReference>
<dbReference type="Proteomes" id="UP000597761">
    <property type="component" value="Unassembled WGS sequence"/>
</dbReference>
<dbReference type="Pfam" id="PF11228">
    <property type="entry name" value="DUF3027"/>
    <property type="match status" value="1"/>
</dbReference>
<evidence type="ECO:0008006" key="4">
    <source>
        <dbReference type="Google" id="ProtNLM"/>
    </source>
</evidence>
<reference evidence="3" key="1">
    <citation type="journal article" date="2019" name="Int. J. Syst. Evol. Microbiol.">
        <title>The Global Catalogue of Microorganisms (GCM) 10K type strain sequencing project: providing services to taxonomists for standard genome sequencing and annotation.</title>
        <authorList>
            <consortium name="The Broad Institute Genomics Platform"/>
            <consortium name="The Broad Institute Genome Sequencing Center for Infectious Disease"/>
            <person name="Wu L."/>
            <person name="Ma J."/>
        </authorList>
    </citation>
    <scope>NUCLEOTIDE SEQUENCE [LARGE SCALE GENOMIC DNA]</scope>
    <source>
        <strain evidence="3">CGMCC 1.15480</strain>
    </source>
</reference>
<feature type="region of interest" description="Disordered" evidence="1">
    <location>
        <begin position="1"/>
        <end position="58"/>
    </location>
</feature>
<keyword evidence="3" id="KW-1185">Reference proteome</keyword>
<sequence length="286" mass="29833">MPESSTTEPTEPETAGAATTESTEPVEPETTLPEDAPVEDAPVDGAGTDVPAARPVRRRAARPDAVLIAARDVARAALADIARDEQLGEHAGTTVDGERLVTHSFASVLPGYQGWNWFVVLARVPRSRAVTVCEIGLAPGQGALLAPPWIPWADRLRPEDHEVEGQQPDDTDATAAQQPDDAAASDAAADTSAAQPPVEEGPSEETRSEGTPTPDGEADAAIAADDAEIVDDDATLLSRPEADGRELPGEEDDEPEPDLSAEAEGVRTEEDTEDAVADGAEEATEA</sequence>
<feature type="compositionally biased region" description="Acidic residues" evidence="1">
    <location>
        <begin position="225"/>
        <end position="234"/>
    </location>
</feature>
<dbReference type="RefSeq" id="WP_188667785.1">
    <property type="nucleotide sequence ID" value="NZ_BMJI01000007.1"/>
</dbReference>
<proteinExistence type="predicted"/>
<evidence type="ECO:0000256" key="1">
    <source>
        <dbReference type="SAM" id="MobiDB-lite"/>
    </source>
</evidence>
<feature type="region of interest" description="Disordered" evidence="1">
    <location>
        <begin position="161"/>
        <end position="286"/>
    </location>
</feature>
<dbReference type="InterPro" id="IPR021391">
    <property type="entry name" value="DUF3027"/>
</dbReference>